<dbReference type="Proteomes" id="UP000001558">
    <property type="component" value="Chromosome"/>
</dbReference>
<comment type="similarity">
    <text evidence="3">Belongs to the acetyltransferase family. RimJ subfamily.</text>
</comment>
<reference evidence="5 6" key="1">
    <citation type="submission" date="2007-03" db="EMBL/GenBank/DDBJ databases">
        <title>Complete sequence of Shewanella loihica PV-4.</title>
        <authorList>
            <consortium name="US DOE Joint Genome Institute"/>
            <person name="Copeland A."/>
            <person name="Lucas S."/>
            <person name="Lapidus A."/>
            <person name="Barry K."/>
            <person name="Detter J.C."/>
            <person name="Glavina del Rio T."/>
            <person name="Hammon N."/>
            <person name="Israni S."/>
            <person name="Dalin E."/>
            <person name="Tice H."/>
            <person name="Pitluck S."/>
            <person name="Chain P."/>
            <person name="Malfatti S."/>
            <person name="Shin M."/>
            <person name="Vergez L."/>
            <person name="Schmutz J."/>
            <person name="Larimer F."/>
            <person name="Land M."/>
            <person name="Hauser L."/>
            <person name="Kyrpides N."/>
            <person name="Mikhailova N."/>
            <person name="Romine M.F."/>
            <person name="Serres G."/>
            <person name="Fredrickson J."/>
            <person name="Tiedje J."/>
            <person name="Richardson P."/>
        </authorList>
    </citation>
    <scope>NUCLEOTIDE SEQUENCE [LARGE SCALE GENOMIC DNA]</scope>
    <source>
        <strain evidence="6">ATCC BAA-1088 / PV-4</strain>
    </source>
</reference>
<dbReference type="Pfam" id="PF13302">
    <property type="entry name" value="Acetyltransf_3"/>
    <property type="match status" value="1"/>
</dbReference>
<dbReference type="HOGENOM" id="CLU_013985_40_1_6"/>
<evidence type="ECO:0000256" key="2">
    <source>
        <dbReference type="ARBA" id="ARBA00023315"/>
    </source>
</evidence>
<dbReference type="eggNOG" id="COG1670">
    <property type="taxonomic scope" value="Bacteria"/>
</dbReference>
<keyword evidence="6" id="KW-1185">Reference proteome</keyword>
<feature type="domain" description="N-acetyltransferase" evidence="4">
    <location>
        <begin position="22"/>
        <end position="180"/>
    </location>
</feature>
<dbReference type="PROSITE" id="PS51186">
    <property type="entry name" value="GNAT"/>
    <property type="match status" value="1"/>
</dbReference>
<dbReference type="NCBIfam" id="NF008072">
    <property type="entry name" value="PRK10809.1"/>
    <property type="match status" value="1"/>
</dbReference>
<name>A3Q9H2_SHELP</name>
<evidence type="ECO:0000256" key="1">
    <source>
        <dbReference type="ARBA" id="ARBA00022679"/>
    </source>
</evidence>
<protein>
    <submittedName>
        <fullName evidence="5">GCN5-related N-acetyltransferase</fullName>
    </submittedName>
</protein>
<evidence type="ECO:0000313" key="6">
    <source>
        <dbReference type="Proteomes" id="UP000001558"/>
    </source>
</evidence>
<keyword evidence="2" id="KW-0012">Acyltransferase</keyword>
<dbReference type="InterPro" id="IPR051531">
    <property type="entry name" value="N-acetyltransferase"/>
</dbReference>
<keyword evidence="1 5" id="KW-0808">Transferase</keyword>
<proteinExistence type="inferred from homology"/>
<organism evidence="5 6">
    <name type="scientific">Shewanella loihica (strain ATCC BAA-1088 / PV-4)</name>
    <dbReference type="NCBI Taxonomy" id="323850"/>
    <lineage>
        <taxon>Bacteria</taxon>
        <taxon>Pseudomonadati</taxon>
        <taxon>Pseudomonadota</taxon>
        <taxon>Gammaproteobacteria</taxon>
        <taxon>Alteromonadales</taxon>
        <taxon>Shewanellaceae</taxon>
        <taxon>Shewanella</taxon>
    </lineage>
</organism>
<dbReference type="KEGG" id="slo:Shew_0248"/>
<dbReference type="GO" id="GO:0005737">
    <property type="term" value="C:cytoplasm"/>
    <property type="evidence" value="ECO:0007669"/>
    <property type="project" value="TreeGrafter"/>
</dbReference>
<dbReference type="STRING" id="323850.Shew_0248"/>
<dbReference type="SUPFAM" id="SSF55729">
    <property type="entry name" value="Acyl-CoA N-acyltransferases (Nat)"/>
    <property type="match status" value="1"/>
</dbReference>
<accession>A3Q9H2</accession>
<dbReference type="EMBL" id="CP000606">
    <property type="protein sequence ID" value="ABO22120.1"/>
    <property type="molecule type" value="Genomic_DNA"/>
</dbReference>
<gene>
    <name evidence="5" type="ordered locus">Shew_0248</name>
</gene>
<evidence type="ECO:0000313" key="5">
    <source>
        <dbReference type="EMBL" id="ABO22120.1"/>
    </source>
</evidence>
<dbReference type="GO" id="GO:0008999">
    <property type="term" value="F:protein-N-terminal-alanine acetyltransferase activity"/>
    <property type="evidence" value="ECO:0007669"/>
    <property type="project" value="TreeGrafter"/>
</dbReference>
<dbReference type="OrthoDB" id="9801669at2"/>
<dbReference type="PANTHER" id="PTHR43792:SF8">
    <property type="entry name" value="[RIBOSOMAL PROTEIN US5]-ALANINE N-ACETYLTRANSFERASE"/>
    <property type="match status" value="1"/>
</dbReference>
<evidence type="ECO:0000256" key="3">
    <source>
        <dbReference type="ARBA" id="ARBA00038502"/>
    </source>
</evidence>
<dbReference type="InterPro" id="IPR016181">
    <property type="entry name" value="Acyl_CoA_acyltransferase"/>
</dbReference>
<dbReference type="RefSeq" id="WP_011864055.1">
    <property type="nucleotide sequence ID" value="NC_009092.1"/>
</dbReference>
<dbReference type="AlphaFoldDB" id="A3Q9H2"/>
<dbReference type="InterPro" id="IPR000182">
    <property type="entry name" value="GNAT_dom"/>
</dbReference>
<sequence>MTTELTTDRTRIRLLEGHEAQMLLRYYLENREHLAPWEPERRDDFFMLAHAQSVVAENTRLYKAGLAFRFAILNREQTEIIGLCNITNLVMGIFKAANLGYSVAERYQGQGYMSEALRALLDFVFHEVGLNRVMANYMPNNEKSARLLASLGFEREGYAKSYLKIAGEWQDHVLTAKLNPNRDKV</sequence>
<dbReference type="Gene3D" id="3.40.630.30">
    <property type="match status" value="1"/>
</dbReference>
<evidence type="ECO:0000259" key="4">
    <source>
        <dbReference type="PROSITE" id="PS51186"/>
    </source>
</evidence>
<dbReference type="PANTHER" id="PTHR43792">
    <property type="entry name" value="GNAT FAMILY, PUTATIVE (AFU_ORTHOLOGUE AFUA_3G00765)-RELATED-RELATED"/>
    <property type="match status" value="1"/>
</dbReference>